<sequence>MSTENSQESPAVMYHQALRSFHRRELGLLAARRVVNNTTPLHYELYPAQNRVVLHVTLESTSQHGNSQEDRSIQRAGRISQHEAPGQSALPQSRAPNSAARPNAPSSVRKRNLRGATFAADNYIHDIRVAAQPDSSVESYLDCFHKDDTELIFPGNYEDFQTPYGLPQPPATPYGALQDAHLQHAGADQGGFGLHTPSPPPSAFGELSFSHYHPAQHTN</sequence>
<feature type="compositionally biased region" description="Low complexity" evidence="1">
    <location>
        <begin position="93"/>
        <end position="107"/>
    </location>
</feature>
<name>A0A5N5DUY9_9PEZI</name>
<dbReference type="Proteomes" id="UP000325902">
    <property type="component" value="Unassembled WGS sequence"/>
</dbReference>
<dbReference type="AlphaFoldDB" id="A0A5N5DUY9"/>
<feature type="region of interest" description="Disordered" evidence="1">
    <location>
        <begin position="187"/>
        <end position="219"/>
    </location>
</feature>
<protein>
    <submittedName>
        <fullName evidence="2">Uncharacterized protein</fullName>
    </submittedName>
</protein>
<feature type="region of interest" description="Disordered" evidence="1">
    <location>
        <begin position="60"/>
        <end position="112"/>
    </location>
</feature>
<dbReference type="EMBL" id="VCHE01000001">
    <property type="protein sequence ID" value="KAB2581211.1"/>
    <property type="molecule type" value="Genomic_DNA"/>
</dbReference>
<comment type="caution">
    <text evidence="2">The sequence shown here is derived from an EMBL/GenBank/DDBJ whole genome shotgun (WGS) entry which is preliminary data.</text>
</comment>
<proteinExistence type="predicted"/>
<keyword evidence="3" id="KW-1185">Reference proteome</keyword>
<evidence type="ECO:0000313" key="2">
    <source>
        <dbReference type="EMBL" id="KAB2581211.1"/>
    </source>
</evidence>
<organism evidence="2 3">
    <name type="scientific">Lasiodiplodia theobromae</name>
    <dbReference type="NCBI Taxonomy" id="45133"/>
    <lineage>
        <taxon>Eukaryota</taxon>
        <taxon>Fungi</taxon>
        <taxon>Dikarya</taxon>
        <taxon>Ascomycota</taxon>
        <taxon>Pezizomycotina</taxon>
        <taxon>Dothideomycetes</taxon>
        <taxon>Dothideomycetes incertae sedis</taxon>
        <taxon>Botryosphaeriales</taxon>
        <taxon>Botryosphaeriaceae</taxon>
        <taxon>Lasiodiplodia</taxon>
    </lineage>
</organism>
<evidence type="ECO:0000313" key="3">
    <source>
        <dbReference type="Proteomes" id="UP000325902"/>
    </source>
</evidence>
<evidence type="ECO:0000256" key="1">
    <source>
        <dbReference type="SAM" id="MobiDB-lite"/>
    </source>
</evidence>
<reference evidence="2 3" key="1">
    <citation type="journal article" date="2019" name="Sci. Rep.">
        <title>A multi-omics analysis of the grapevine pathogen Lasiodiplodia theobromae reveals that temperature affects the expression of virulence- and pathogenicity-related genes.</title>
        <authorList>
            <person name="Felix C."/>
            <person name="Meneses R."/>
            <person name="Goncalves M.F.M."/>
            <person name="Tilleman L."/>
            <person name="Duarte A.S."/>
            <person name="Jorrin-Novo J.V."/>
            <person name="Van de Peer Y."/>
            <person name="Deforce D."/>
            <person name="Van Nieuwerburgh F."/>
            <person name="Esteves A.C."/>
            <person name="Alves A."/>
        </authorList>
    </citation>
    <scope>NUCLEOTIDE SEQUENCE [LARGE SCALE GENOMIC DNA]</scope>
    <source>
        <strain evidence="2 3">LA-SOL3</strain>
    </source>
</reference>
<accession>A0A5N5DUY9</accession>
<gene>
    <name evidence="2" type="ORF">DBV05_g104</name>
</gene>